<evidence type="ECO:0000256" key="3">
    <source>
        <dbReference type="SAM" id="SignalP"/>
    </source>
</evidence>
<name>A0A517NXB3_9BACT</name>
<feature type="signal peptide" evidence="3">
    <location>
        <begin position="1"/>
        <end position="20"/>
    </location>
</feature>
<dbReference type="SUPFAM" id="SSF51445">
    <property type="entry name" value="(Trans)glycosidases"/>
    <property type="match status" value="1"/>
</dbReference>
<dbReference type="Pfam" id="PF02449">
    <property type="entry name" value="Glyco_hydro_42"/>
    <property type="match status" value="1"/>
</dbReference>
<gene>
    <name evidence="5" type="ORF">K239x_37730</name>
</gene>
<evidence type="ECO:0000256" key="2">
    <source>
        <dbReference type="ARBA" id="ARBA00023295"/>
    </source>
</evidence>
<evidence type="ECO:0000313" key="5">
    <source>
        <dbReference type="EMBL" id="QDT11773.1"/>
    </source>
</evidence>
<feature type="chain" id="PRO_5022061049" description="Glycoside hydrolase family 42 N-terminal domain-containing protein" evidence="3">
    <location>
        <begin position="21"/>
        <end position="419"/>
    </location>
</feature>
<feature type="domain" description="Glycoside hydrolase family 42 N-terminal" evidence="4">
    <location>
        <begin position="75"/>
        <end position="171"/>
    </location>
</feature>
<keyword evidence="2" id="KW-0326">Glycosidase</keyword>
<dbReference type="RefSeq" id="WP_145419553.1">
    <property type="nucleotide sequence ID" value="NZ_CP036526.1"/>
</dbReference>
<dbReference type="AlphaFoldDB" id="A0A517NXB3"/>
<evidence type="ECO:0000259" key="4">
    <source>
        <dbReference type="Pfam" id="PF02449"/>
    </source>
</evidence>
<dbReference type="InterPro" id="IPR017853">
    <property type="entry name" value="GH"/>
</dbReference>
<dbReference type="InterPro" id="IPR013529">
    <property type="entry name" value="Glyco_hydro_42_N"/>
</dbReference>
<keyword evidence="1" id="KW-0378">Hydrolase</keyword>
<sequence precursor="true">MHFKQTVWLALIASTFAGLAASEERRDIAFQSQITRVQPMTGIVLWSDNSIAAQHSDAITLEYRYCGYDEVVQPDGTYDYTKIDQILDEIAKRNHQAVLRFYFCYVGKATTVPAFIRNRPEYQETVGKSEKQKTHFCDWSNAALQSFALEFYTRFAKRYDNDPRIAFLQTGFGLWAEFHIYDGPREIGKTFPSKEYQERFLRHLNGQFKSLPWSISIDAADYDYTPLEDNDELLALEFGVFDDSFLCKPHPKENALNWKTLGPDRWKRRPGGGEFSYYNKRDQKNSLSPNGPNGVSFEKAAKQFHITYMIGNDQPRYQPIERIASAGRATGYRFRLDSAVASGGNVTLTVTNDGVAPIYRDAYFAAGKIRSQTSLRGLLPGETLTCTIKNVSQADLSNITIECDSILPTQTIQFQADLK</sequence>
<organism evidence="5 6">
    <name type="scientific">Stieleria marina</name>
    <dbReference type="NCBI Taxonomy" id="1930275"/>
    <lineage>
        <taxon>Bacteria</taxon>
        <taxon>Pseudomonadati</taxon>
        <taxon>Planctomycetota</taxon>
        <taxon>Planctomycetia</taxon>
        <taxon>Pirellulales</taxon>
        <taxon>Pirellulaceae</taxon>
        <taxon>Stieleria</taxon>
    </lineage>
</organism>
<evidence type="ECO:0000256" key="1">
    <source>
        <dbReference type="ARBA" id="ARBA00022801"/>
    </source>
</evidence>
<dbReference type="Proteomes" id="UP000319817">
    <property type="component" value="Chromosome"/>
</dbReference>
<dbReference type="GO" id="GO:0004565">
    <property type="term" value="F:beta-galactosidase activity"/>
    <property type="evidence" value="ECO:0007669"/>
    <property type="project" value="InterPro"/>
</dbReference>
<evidence type="ECO:0000313" key="6">
    <source>
        <dbReference type="Proteomes" id="UP000319817"/>
    </source>
</evidence>
<protein>
    <recommendedName>
        <fullName evidence="4">Glycoside hydrolase family 42 N-terminal domain-containing protein</fullName>
    </recommendedName>
</protein>
<keyword evidence="3" id="KW-0732">Signal</keyword>
<proteinExistence type="predicted"/>
<dbReference type="Gene3D" id="3.20.20.80">
    <property type="entry name" value="Glycosidases"/>
    <property type="match status" value="1"/>
</dbReference>
<keyword evidence="6" id="KW-1185">Reference proteome</keyword>
<dbReference type="OrthoDB" id="9761426at2"/>
<dbReference type="GO" id="GO:0009341">
    <property type="term" value="C:beta-galactosidase complex"/>
    <property type="evidence" value="ECO:0007669"/>
    <property type="project" value="InterPro"/>
</dbReference>
<dbReference type="EMBL" id="CP036526">
    <property type="protein sequence ID" value="QDT11773.1"/>
    <property type="molecule type" value="Genomic_DNA"/>
</dbReference>
<reference evidence="5 6" key="1">
    <citation type="submission" date="2019-02" db="EMBL/GenBank/DDBJ databases">
        <title>Deep-cultivation of Planctomycetes and their phenomic and genomic characterization uncovers novel biology.</title>
        <authorList>
            <person name="Wiegand S."/>
            <person name="Jogler M."/>
            <person name="Boedeker C."/>
            <person name="Pinto D."/>
            <person name="Vollmers J."/>
            <person name="Rivas-Marin E."/>
            <person name="Kohn T."/>
            <person name="Peeters S.H."/>
            <person name="Heuer A."/>
            <person name="Rast P."/>
            <person name="Oberbeckmann S."/>
            <person name="Bunk B."/>
            <person name="Jeske O."/>
            <person name="Meyerdierks A."/>
            <person name="Storesund J.E."/>
            <person name="Kallscheuer N."/>
            <person name="Luecker S."/>
            <person name="Lage O.M."/>
            <person name="Pohl T."/>
            <person name="Merkel B.J."/>
            <person name="Hornburger P."/>
            <person name="Mueller R.-W."/>
            <person name="Bruemmer F."/>
            <person name="Labrenz M."/>
            <person name="Spormann A.M."/>
            <person name="Op den Camp H."/>
            <person name="Overmann J."/>
            <person name="Amann R."/>
            <person name="Jetten M.S.M."/>
            <person name="Mascher T."/>
            <person name="Medema M.H."/>
            <person name="Devos D.P."/>
            <person name="Kaster A.-K."/>
            <person name="Ovreas L."/>
            <person name="Rohde M."/>
            <person name="Galperin M.Y."/>
            <person name="Jogler C."/>
        </authorList>
    </citation>
    <scope>NUCLEOTIDE SEQUENCE [LARGE SCALE GENOMIC DNA]</scope>
    <source>
        <strain evidence="5 6">K23_9</strain>
    </source>
</reference>
<dbReference type="GO" id="GO:0005975">
    <property type="term" value="P:carbohydrate metabolic process"/>
    <property type="evidence" value="ECO:0007669"/>
    <property type="project" value="InterPro"/>
</dbReference>
<accession>A0A517NXB3</accession>